<dbReference type="InterPro" id="IPR015195">
    <property type="entry name" value="SLIDE"/>
</dbReference>
<evidence type="ECO:0000259" key="14">
    <source>
        <dbReference type="PROSITE" id="PS51194"/>
    </source>
</evidence>
<evidence type="ECO:0000256" key="10">
    <source>
        <dbReference type="PROSITE-ProRule" id="PRU00267"/>
    </source>
</evidence>
<evidence type="ECO:0000259" key="13">
    <source>
        <dbReference type="PROSITE" id="PS51192"/>
    </source>
</evidence>
<dbReference type="InterPro" id="IPR049730">
    <property type="entry name" value="SNF2/RAD54-like_C"/>
</dbReference>
<evidence type="ECO:0000256" key="11">
    <source>
        <dbReference type="SAM" id="MobiDB-lite"/>
    </source>
</evidence>
<feature type="compositionally biased region" description="Polar residues" evidence="11">
    <location>
        <begin position="1489"/>
        <end position="1504"/>
    </location>
</feature>
<feature type="DNA-binding region" description="HMG box" evidence="10">
    <location>
        <begin position="37"/>
        <end position="109"/>
    </location>
</feature>
<feature type="compositionally biased region" description="Polar residues" evidence="11">
    <location>
        <begin position="1399"/>
        <end position="1423"/>
    </location>
</feature>
<dbReference type="GO" id="GO:0003682">
    <property type="term" value="F:chromatin binding"/>
    <property type="evidence" value="ECO:0007669"/>
    <property type="project" value="TreeGrafter"/>
</dbReference>
<dbReference type="OrthoDB" id="5857104at2759"/>
<evidence type="ECO:0000256" key="2">
    <source>
        <dbReference type="ARBA" id="ARBA00009687"/>
    </source>
</evidence>
<dbReference type="InterPro" id="IPR001650">
    <property type="entry name" value="Helicase_C-like"/>
</dbReference>
<keyword evidence="8 10" id="KW-0238">DNA-binding</keyword>
<dbReference type="PROSITE" id="PS51293">
    <property type="entry name" value="SANT"/>
    <property type="match status" value="1"/>
</dbReference>
<evidence type="ECO:0000256" key="6">
    <source>
        <dbReference type="ARBA" id="ARBA00022840"/>
    </source>
</evidence>
<dbReference type="InterPro" id="IPR000330">
    <property type="entry name" value="SNF2_N"/>
</dbReference>
<dbReference type="SMART" id="SM00490">
    <property type="entry name" value="HELICc"/>
    <property type="match status" value="1"/>
</dbReference>
<keyword evidence="7" id="KW-0156">Chromatin regulator</keyword>
<evidence type="ECO:0000256" key="5">
    <source>
        <dbReference type="ARBA" id="ARBA00022806"/>
    </source>
</evidence>
<dbReference type="PROSITE" id="PS50118">
    <property type="entry name" value="HMG_BOX_2"/>
    <property type="match status" value="2"/>
</dbReference>
<dbReference type="GO" id="GO:0016887">
    <property type="term" value="F:ATP hydrolysis activity"/>
    <property type="evidence" value="ECO:0007669"/>
    <property type="project" value="TreeGrafter"/>
</dbReference>
<dbReference type="SMART" id="SM00717">
    <property type="entry name" value="SANT"/>
    <property type="match status" value="2"/>
</dbReference>
<evidence type="ECO:0000313" key="17">
    <source>
        <dbReference type="Proteomes" id="UP000355283"/>
    </source>
</evidence>
<feature type="domain" description="HMG box" evidence="12">
    <location>
        <begin position="1313"/>
        <end position="1382"/>
    </location>
</feature>
<organism evidence="16 17">
    <name type="scientific">Nannochloropsis salina CCMP1776</name>
    <dbReference type="NCBI Taxonomy" id="1027361"/>
    <lineage>
        <taxon>Eukaryota</taxon>
        <taxon>Sar</taxon>
        <taxon>Stramenopiles</taxon>
        <taxon>Ochrophyta</taxon>
        <taxon>Eustigmatophyceae</taxon>
        <taxon>Eustigmatales</taxon>
        <taxon>Monodopsidaceae</taxon>
        <taxon>Microchloropsis</taxon>
        <taxon>Microchloropsis salina</taxon>
    </lineage>
</organism>
<evidence type="ECO:0000256" key="1">
    <source>
        <dbReference type="ARBA" id="ARBA00004123"/>
    </source>
</evidence>
<dbReference type="Gene3D" id="1.10.10.60">
    <property type="entry name" value="Homeodomain-like"/>
    <property type="match status" value="2"/>
</dbReference>
<feature type="domain" description="Helicase ATP-binding" evidence="13">
    <location>
        <begin position="279"/>
        <end position="447"/>
    </location>
</feature>
<evidence type="ECO:0000259" key="12">
    <source>
        <dbReference type="PROSITE" id="PS50118"/>
    </source>
</evidence>
<protein>
    <submittedName>
        <fullName evidence="16">Uncharacterized protein</fullName>
    </submittedName>
</protein>
<dbReference type="InterPro" id="IPR027417">
    <property type="entry name" value="P-loop_NTPase"/>
</dbReference>
<dbReference type="Proteomes" id="UP000355283">
    <property type="component" value="Unassembled WGS sequence"/>
</dbReference>
<evidence type="ECO:0000256" key="9">
    <source>
        <dbReference type="ARBA" id="ARBA00023242"/>
    </source>
</evidence>
<dbReference type="Gene3D" id="3.40.50.300">
    <property type="entry name" value="P-loop containing nucleotide triphosphate hydrolases"/>
    <property type="match status" value="1"/>
</dbReference>
<dbReference type="CDD" id="cd18793">
    <property type="entry name" value="SF2_C_SNF"/>
    <property type="match status" value="1"/>
</dbReference>
<evidence type="ECO:0000256" key="7">
    <source>
        <dbReference type="ARBA" id="ARBA00022853"/>
    </source>
</evidence>
<feature type="domain" description="HMG box" evidence="12">
    <location>
        <begin position="37"/>
        <end position="109"/>
    </location>
</feature>
<dbReference type="GO" id="GO:0042393">
    <property type="term" value="F:histone binding"/>
    <property type="evidence" value="ECO:0007669"/>
    <property type="project" value="TreeGrafter"/>
</dbReference>
<feature type="region of interest" description="Disordered" evidence="11">
    <location>
        <begin position="213"/>
        <end position="247"/>
    </location>
</feature>
<proteinExistence type="inferred from homology"/>
<evidence type="ECO:0000256" key="4">
    <source>
        <dbReference type="ARBA" id="ARBA00022801"/>
    </source>
</evidence>
<dbReference type="GO" id="GO:0005634">
    <property type="term" value="C:nucleus"/>
    <property type="evidence" value="ECO:0007669"/>
    <property type="project" value="UniProtKB-SubCell"/>
</dbReference>
<dbReference type="InterPro" id="IPR009057">
    <property type="entry name" value="Homeodomain-like_sf"/>
</dbReference>
<dbReference type="GO" id="GO:0005524">
    <property type="term" value="F:ATP binding"/>
    <property type="evidence" value="ECO:0007669"/>
    <property type="project" value="UniProtKB-KW"/>
</dbReference>
<dbReference type="PROSITE" id="PS51194">
    <property type="entry name" value="HELICASE_CTER"/>
    <property type="match status" value="1"/>
</dbReference>
<feature type="compositionally biased region" description="Basic and acidic residues" evidence="11">
    <location>
        <begin position="1454"/>
        <end position="1473"/>
    </location>
</feature>
<dbReference type="InterPro" id="IPR036910">
    <property type="entry name" value="HMG_box_dom_sf"/>
</dbReference>
<keyword evidence="3" id="KW-0547">Nucleotide-binding</keyword>
<feature type="region of interest" description="Disordered" evidence="11">
    <location>
        <begin position="1392"/>
        <end position="1504"/>
    </location>
</feature>
<dbReference type="SMART" id="SM00398">
    <property type="entry name" value="HMG"/>
    <property type="match status" value="2"/>
</dbReference>
<dbReference type="Pfam" id="PF00176">
    <property type="entry name" value="SNF2-rel_dom"/>
    <property type="match status" value="1"/>
</dbReference>
<accession>A0A4D9CV79</accession>
<feature type="domain" description="Helicase C-terminal" evidence="14">
    <location>
        <begin position="579"/>
        <end position="730"/>
    </location>
</feature>
<comment type="caution">
    <text evidence="16">The sequence shown here is derived from an EMBL/GenBank/DDBJ whole genome shotgun (WGS) entry which is preliminary data.</text>
</comment>
<keyword evidence="17" id="KW-1185">Reference proteome</keyword>
<dbReference type="GO" id="GO:0004386">
    <property type="term" value="F:helicase activity"/>
    <property type="evidence" value="ECO:0007669"/>
    <property type="project" value="UniProtKB-KW"/>
</dbReference>
<comment type="similarity">
    <text evidence="2">Belongs to the SNF2/RAD54 helicase family. ISWI subfamily.</text>
</comment>
<dbReference type="PANTHER" id="PTHR45623">
    <property type="entry name" value="CHROMODOMAIN-HELICASE-DNA-BINDING PROTEIN 3-RELATED-RELATED"/>
    <property type="match status" value="1"/>
</dbReference>
<feature type="region of interest" description="Disordered" evidence="11">
    <location>
        <begin position="1112"/>
        <end position="1131"/>
    </location>
</feature>
<evidence type="ECO:0000256" key="8">
    <source>
        <dbReference type="ARBA" id="ARBA00023125"/>
    </source>
</evidence>
<dbReference type="Pfam" id="PF00505">
    <property type="entry name" value="HMG_box"/>
    <property type="match status" value="1"/>
</dbReference>
<feature type="compositionally biased region" description="Low complexity" evidence="11">
    <location>
        <begin position="1"/>
        <end position="11"/>
    </location>
</feature>
<dbReference type="InterPro" id="IPR038718">
    <property type="entry name" value="SNF2-like_sf"/>
</dbReference>
<dbReference type="SUPFAM" id="SSF47095">
    <property type="entry name" value="HMG-box"/>
    <property type="match status" value="2"/>
</dbReference>
<dbReference type="InterPro" id="IPR001005">
    <property type="entry name" value="SANT/Myb"/>
</dbReference>
<dbReference type="InterPro" id="IPR009071">
    <property type="entry name" value="HMG_box_dom"/>
</dbReference>
<dbReference type="Gene3D" id="1.10.30.10">
    <property type="entry name" value="High mobility group box domain"/>
    <property type="match status" value="2"/>
</dbReference>
<gene>
    <name evidence="16" type="ORF">NSK_007376</name>
</gene>
<dbReference type="GO" id="GO:0034728">
    <property type="term" value="P:nucleosome organization"/>
    <property type="evidence" value="ECO:0007669"/>
    <property type="project" value="TreeGrafter"/>
</dbReference>
<dbReference type="SUPFAM" id="SSF46689">
    <property type="entry name" value="Homeodomain-like"/>
    <property type="match status" value="2"/>
</dbReference>
<dbReference type="SMART" id="SM00487">
    <property type="entry name" value="DEXDc"/>
    <property type="match status" value="1"/>
</dbReference>
<sequence length="1504" mass="170677">MSATTAASPSPQADAVPASASGEGEKGSGAGADSKVIKPATSAFLFYQRENMGRIRQELEAKGEPSGLGDVQKVVASEWRSLADDVRAAYNNKAAEDRARYDAECAERDRLLDEESARRRREREDVICESRMRVREEREEKVVQVRQKRELSAAEIEERETIKAERAARQAVVDAEHHKLAEERAKQAEARLQFLLRQSDIFTHFGLTGGKTTKAGVKKEQGEGSGTSAVGAKHRRAAAADEDEDMEGGPEAHFLLAQPPSIKHGQLRPYQLEGLNWMIRLQDNGINGILADEMGLGKTLQSISVLAYNAEFLNTTGPHLILVPKSTLSNWCNEFRKWCPSLRVLRFHGSKDERADLITERLSPGTERDWDVLLTTYEICNLEKGALGKFAWQYLIIDEAHRLKNEASQFSQTVRMLKTAHRLLITGTPLQNNLHELWALLNFLLPDVFSSSDQFDDWFNLEIDDAEQKQRLITQLHKILRPFMLRRLKADVEKSLPKKTETLVFCEMMPTQRDTYKKILERDLSVIAGSENAGRTAVLNLVMQLRKACNHPYLFTGVEDRTLDPLGDHVIKNCGKMYLLDKLLKKLKEKGHRVLVFCQMTRMLDILEDFMYMRGHSYCRIDGNTSYEERENLIDTYNAPNSSKFAFLLSTRAGGLGINLQTADTVILYDSDWNPQADLQAQDRAHRIGQKRPVNIYRLVTQGTIEEKIVERAQKKLKLDAMVVQQGRLQDKDKMSKDELLEALRFGADVIFRSKDNNITDEDIDLILERGRKRTLEIEEKLKAADKGDLLDFRMDGGMSVQVFEGQDYSKKPGKETFTGLPQLQMFDIGKRERRPTQSNLNEGALLKRMAVDGKIGNRGKHMKLPKQLRLPRIDDVWTFYDRERLRELQKMEEDRYRELKNNDALPSDPAEWELLTPVLAGEKARLLSEGFGDWSRNHFNLFCRASAKYGRTSYEKIAGEIGKTEEEVQRYAEVFWRKGEEVLSDGEWKKVVTAIEKGEKKLEEIARLTKATQELLSRFKNPWEELSFHYIGQQGKERIYSTEEDRYLLCFTNHYGYGNWEDVRMAIRRCDRFRFDYFLRSCTADNLGKRCEQLMRAAEKENIEYEKKRQAVEDGRRREKEDRSVEDARRIKDDEERKARITELDAKLGEEEGRLQEFADAKKAAEMRLQLLKGLKVSSNGGLALDGIGSSASLGGGGGVGGGKGTAPKTVPEELVPELAMMVVRAGADGVTKIVAEFHGKYAKDGVSKRQIEMKINEIAVKERREEDARPIWHLRDDFTHLVKGRVTPKGEKKRKREGAVEGGEGGELREPKKARNAVTLYLVDHKEQVKRELGAAATNENIKSRIKALWRGEAPHVKDKYTARAREEEARYDREMNLYQTLLAQEEKKKATGALEASTNAPSTTSSVRSSGQGPSHSQTAGEDSGAGRGGGEEEYHIPKKTAAAQATTAPLKEEDPAAMEQEKHQQEPHHHQVAMPPKQDEVPYEPQQTQPSLQQVTDMES</sequence>
<dbReference type="FunFam" id="3.40.50.10810:FF:000005">
    <property type="entry name" value="Photoperiod-independent early flowering 1"/>
    <property type="match status" value="1"/>
</dbReference>
<dbReference type="PROSITE" id="PS51192">
    <property type="entry name" value="HELICASE_ATP_BIND_1"/>
    <property type="match status" value="1"/>
</dbReference>
<dbReference type="EMBL" id="SDOX01000128">
    <property type="protein sequence ID" value="TFJ81415.1"/>
    <property type="molecule type" value="Genomic_DNA"/>
</dbReference>
<comment type="subcellular location">
    <subcellularLocation>
        <location evidence="1">Nucleus</location>
    </subcellularLocation>
</comment>
<dbReference type="FunFam" id="3.40.50.300:FF:000082">
    <property type="entry name" value="ISWI chromatin remodeling complex ATPase ISW1"/>
    <property type="match status" value="1"/>
</dbReference>
<dbReference type="Gene3D" id="3.40.50.10810">
    <property type="entry name" value="Tandem AAA-ATPase domain"/>
    <property type="match status" value="1"/>
</dbReference>
<dbReference type="InterPro" id="IPR017884">
    <property type="entry name" value="SANT_dom"/>
</dbReference>
<evidence type="ECO:0000313" key="16">
    <source>
        <dbReference type="EMBL" id="TFJ81415.1"/>
    </source>
</evidence>
<dbReference type="PANTHER" id="PTHR45623:SF49">
    <property type="entry name" value="SWI_SNF-RELATED MATRIX-ASSOCIATED ACTIN-DEPENDENT REGULATOR OF CHROMATIN SUBFAMILY A MEMBER 5"/>
    <property type="match status" value="1"/>
</dbReference>
<keyword evidence="9 10" id="KW-0539">Nucleus</keyword>
<feature type="region of interest" description="Disordered" evidence="11">
    <location>
        <begin position="1"/>
        <end position="34"/>
    </location>
</feature>
<reference evidence="16 17" key="1">
    <citation type="submission" date="2019-01" db="EMBL/GenBank/DDBJ databases">
        <title>Nuclear Genome Assembly of the Microalgal Biofuel strain Nannochloropsis salina CCMP1776.</title>
        <authorList>
            <person name="Hovde B."/>
        </authorList>
    </citation>
    <scope>NUCLEOTIDE SEQUENCE [LARGE SCALE GENOMIC DNA]</scope>
    <source>
        <strain evidence="16 17">CCMP1776</strain>
    </source>
</reference>
<dbReference type="Pfam" id="PF00271">
    <property type="entry name" value="Helicase_C"/>
    <property type="match status" value="1"/>
</dbReference>
<feature type="domain" description="SANT" evidence="15">
    <location>
        <begin position="930"/>
        <end position="981"/>
    </location>
</feature>
<dbReference type="GO" id="GO:0000785">
    <property type="term" value="C:chromatin"/>
    <property type="evidence" value="ECO:0007669"/>
    <property type="project" value="TreeGrafter"/>
</dbReference>
<dbReference type="GO" id="GO:0003677">
    <property type="term" value="F:DNA binding"/>
    <property type="evidence" value="ECO:0007669"/>
    <property type="project" value="UniProtKB-UniRule"/>
</dbReference>
<evidence type="ECO:0000259" key="15">
    <source>
        <dbReference type="PROSITE" id="PS51293"/>
    </source>
</evidence>
<keyword evidence="5" id="KW-0347">Helicase</keyword>
<feature type="region of interest" description="Disordered" evidence="11">
    <location>
        <begin position="1288"/>
        <end position="1313"/>
    </location>
</feature>
<dbReference type="Pfam" id="PF09011">
    <property type="entry name" value="HMG_box_2"/>
    <property type="match status" value="1"/>
</dbReference>
<dbReference type="GO" id="GO:0140658">
    <property type="term" value="F:ATP-dependent chromatin remodeler activity"/>
    <property type="evidence" value="ECO:0007669"/>
    <property type="project" value="TreeGrafter"/>
</dbReference>
<feature type="DNA-binding region" description="HMG box" evidence="10">
    <location>
        <begin position="1313"/>
        <end position="1382"/>
    </location>
</feature>
<dbReference type="CDD" id="cd00084">
    <property type="entry name" value="HMG-box_SF"/>
    <property type="match status" value="1"/>
</dbReference>
<dbReference type="InterPro" id="IPR044754">
    <property type="entry name" value="Isw1/2_DEXHc"/>
</dbReference>
<dbReference type="SUPFAM" id="SSF52540">
    <property type="entry name" value="P-loop containing nucleoside triphosphate hydrolases"/>
    <property type="match status" value="2"/>
</dbReference>
<keyword evidence="6" id="KW-0067">ATP-binding</keyword>
<dbReference type="Pfam" id="PF09111">
    <property type="entry name" value="SLIDE"/>
    <property type="match status" value="1"/>
</dbReference>
<dbReference type="InterPro" id="IPR014001">
    <property type="entry name" value="Helicase_ATP-bd"/>
</dbReference>
<evidence type="ECO:0000256" key="3">
    <source>
        <dbReference type="ARBA" id="ARBA00022741"/>
    </source>
</evidence>
<dbReference type="CDD" id="cd17997">
    <property type="entry name" value="DEXHc_SMARCA1_SMARCA5"/>
    <property type="match status" value="1"/>
</dbReference>
<keyword evidence="4" id="KW-0378">Hydrolase</keyword>
<name>A0A4D9CV79_9STRA</name>